<feature type="transmembrane region" description="Helical" evidence="11">
    <location>
        <begin position="941"/>
        <end position="960"/>
    </location>
</feature>
<sequence>MANGNSSSYTTGMEGMKRSEEICLKFPPNVISPGLAALLVQKDKHEKLMDYSGPRLHFQMVVIFVLTQIIHSLLKKLGLPLFISQLLAGILLSPMVFSDQHSLVNISEESVAVLGTVGAFGFVFFLFLSGVKMDLSLTLKSGKKAICIGLLTVVVPLVSCMTTIKLLHEEGNEFSNKTFFLAVTYSGTSFPVIHCLLSDLKILNSELGRLGLSAALIGDMLTLFLTVFSLWVKTGFEKGRKEALIDFGLAMLFIVIVVFVLRAAMKWMVKRTPEAGQIKDICFYLVILAFMMSPRFTDLFRIYFLYGPFIFGLAVPDGPPLGSALVEKLDPVISGLFLPIFATTCGLRFDLSYFKNSNLFAYHQVLGAMVALIIKFGVSLLVPLLCKMPTRDSLALAFIMISKGIVEMGSYSIMNDNRVISEDIFAHMTIVIILVASIVPILVKRLYDPSRKYLCFQKRTIMNSRLNQELRLIVCVHVPGNVNSIINQLNASCPTRESSISLDVLHLIKLSGQATPLFITHDKQKKTLSSKSYSENVVVAFEQFERDNWGAVSVNVFTAVSPPNLMYEDICNLAMDRLTSFIVLPFHRRWYIDGSIESEDQTVRTLNFDILEKAPCSVGILVEGRRNLKGSGIRDPLSSDNSSFYNIAVIFLGGPDDREALALAKRISQDKSVRLTVIHLKAANSLGVIFTENDRMLDSAVLNDVKQSVCFTYIEEHVNDGPETSNFLQSVVEDYQLIIVGRRYKTEDPQTLGLQEWCEFQEIGIIGDLLSSADFIRNYSLLIVCLTFPPKVISPGLATILVEKDEDEKLMTYSGPRLHCQMVVIFVLTQIIHSLLKKLGLPLFISQILAGILLSPMLFSDRHSLVNISEDSVSVLGTVGALGFVFFLFLSGVKMDLSLTLKSGKKAICIGLLTVVVPLIFCMTTIKNLHPEGNEFSNKSFFLAVTYSGTSFPVIHSLLSELKILNSELGRLGLSAALIGDIVTLVLTVFSLWVNTGIEKGIKEALMDVGLALLFIVIVVFVLRPVMKWMVKRTPEAGQIKDICFFIVVLAFMMSPRFTKLFRVYFLFGPFILGLAVPDGPPLGSAIVEKLDPIISGLFLPIFATSCGLRFDPSYFKDSTKFAYHQAIGAVVTLLIKFVVSLLVPLLCKMPTRDSFALAFIMISKGIVEMGSYSIMNDSRVISEDIFTHMTIVIILVASIVPILVKKLFDPSRKYLCFQTRTIMNSKLNQELRLISCVHVPSNVSSIINLFNASCLTRDSSIALDVLHLVKLSGRATTLFIAHHKQKKTQPNKSYSENVVVAFEQFERDNREAVSVNVFTAVSSPNLMYEDICNLAMDRLTSFIILPFHRRWYIDGSIESEDQTIRSLNFDILERAPCSIGILVEGRRNLKGSNVRDPLASNNSSSYNIAVIFMGGQDDREALALAKRISQDKNVSLTVIHFKAANSLGAILTENDRMLDDAMLSDIKQSICLTYIEKQVKDGPETSNYLRSIVDDYQLIIVGRRYKRENPQTSGLQEWCEFQEIGIIGDLLSSADFIGNYSLLIVQQQQQRTTIEPQCIG</sequence>
<feature type="transmembrane region" description="Helical" evidence="11">
    <location>
        <begin position="1156"/>
        <end position="1175"/>
    </location>
</feature>
<comment type="subcellular location">
    <subcellularLocation>
        <location evidence="1">Membrane</location>
        <topology evidence="1">Multi-pass membrane protein</topology>
    </subcellularLocation>
</comment>
<evidence type="ECO:0000256" key="1">
    <source>
        <dbReference type="ARBA" id="ARBA00004141"/>
    </source>
</evidence>
<keyword evidence="7 11" id="KW-1133">Transmembrane helix</keyword>
<evidence type="ECO:0000313" key="16">
    <source>
        <dbReference type="Proteomes" id="UP000828251"/>
    </source>
</evidence>
<feature type="transmembrane region" description="Helical" evidence="11">
    <location>
        <begin position="872"/>
        <end position="895"/>
    </location>
</feature>
<feature type="transmembrane region" description="Helical" evidence="11">
    <location>
        <begin position="425"/>
        <end position="443"/>
    </location>
</feature>
<evidence type="ECO:0008006" key="17">
    <source>
        <dbReference type="Google" id="ProtNLM"/>
    </source>
</evidence>
<evidence type="ECO:0000256" key="11">
    <source>
        <dbReference type="SAM" id="Phobius"/>
    </source>
</evidence>
<keyword evidence="3" id="KW-0050">Antiport</keyword>
<evidence type="ECO:0000256" key="10">
    <source>
        <dbReference type="ARBA" id="ARBA00038341"/>
    </source>
</evidence>
<evidence type="ECO:0000256" key="5">
    <source>
        <dbReference type="ARBA" id="ARBA00022692"/>
    </source>
</evidence>
<dbReference type="GO" id="GO:0012505">
    <property type="term" value="C:endomembrane system"/>
    <property type="evidence" value="ECO:0007669"/>
    <property type="project" value="TreeGrafter"/>
</dbReference>
<dbReference type="EMBL" id="JAIQCV010000013">
    <property type="protein sequence ID" value="KAH1031559.1"/>
    <property type="molecule type" value="Genomic_DNA"/>
</dbReference>
<evidence type="ECO:0000256" key="8">
    <source>
        <dbReference type="ARBA" id="ARBA00023065"/>
    </source>
</evidence>
<feature type="transmembrane region" description="Helical" evidence="11">
    <location>
        <begin position="243"/>
        <end position="261"/>
    </location>
</feature>
<dbReference type="OrthoDB" id="1868135at2759"/>
<accession>A0A9D3U816</accession>
<feature type="transmembrane region" description="Helical" evidence="11">
    <location>
        <begin position="394"/>
        <end position="413"/>
    </location>
</feature>
<dbReference type="InterPro" id="IPR050794">
    <property type="entry name" value="CPA2_transporter"/>
</dbReference>
<feature type="transmembrane region" description="Helical" evidence="11">
    <location>
        <begin position="110"/>
        <end position="133"/>
    </location>
</feature>
<keyword evidence="2" id="KW-0813">Transport</keyword>
<feature type="transmembrane region" description="Helical" evidence="11">
    <location>
        <begin position="179"/>
        <end position="198"/>
    </location>
</feature>
<dbReference type="Proteomes" id="UP000828251">
    <property type="component" value="Unassembled WGS sequence"/>
</dbReference>
<dbReference type="InterPro" id="IPR006153">
    <property type="entry name" value="Cation/H_exchanger_TM"/>
</dbReference>
<dbReference type="Pfam" id="PF23256">
    <property type="entry name" value="CHX17_2nd"/>
    <property type="match status" value="2"/>
</dbReference>
<dbReference type="GO" id="GO:0015297">
    <property type="term" value="F:antiporter activity"/>
    <property type="evidence" value="ECO:0007669"/>
    <property type="project" value="UniProtKB-KW"/>
</dbReference>
<dbReference type="PANTHER" id="PTHR32468">
    <property type="entry name" value="CATION/H + ANTIPORTER"/>
    <property type="match status" value="1"/>
</dbReference>
<evidence type="ECO:0000259" key="12">
    <source>
        <dbReference type="Pfam" id="PF00999"/>
    </source>
</evidence>
<reference evidence="15 16" key="1">
    <citation type="journal article" date="2021" name="Plant Biotechnol. J.">
        <title>Multi-omics assisted identification of the key and species-specific regulatory components of drought-tolerant mechanisms in Gossypium stocksii.</title>
        <authorList>
            <person name="Yu D."/>
            <person name="Ke L."/>
            <person name="Zhang D."/>
            <person name="Wu Y."/>
            <person name="Sun Y."/>
            <person name="Mei J."/>
            <person name="Sun J."/>
            <person name="Sun Y."/>
        </authorList>
    </citation>
    <scope>NUCLEOTIDE SEQUENCE [LARGE SCALE GENOMIC DNA]</scope>
    <source>
        <strain evidence="16">cv. E1</strain>
        <tissue evidence="15">Leaf</tissue>
    </source>
</reference>
<dbReference type="InterPro" id="IPR057291">
    <property type="entry name" value="CHX17_2nd"/>
</dbReference>
<keyword evidence="8" id="KW-0406">Ion transport</keyword>
<protein>
    <recommendedName>
        <fullName evidence="17">Cation/H+ exchanger domain-containing protein</fullName>
    </recommendedName>
</protein>
<comment type="caution">
    <text evidence="15">The sequence shown here is derived from an EMBL/GenBank/DDBJ whole genome shotgun (WGS) entry which is preliminary data.</text>
</comment>
<feature type="domain" description="Cation/H(+) antiporter C-terminal" evidence="14">
    <location>
        <begin position="1407"/>
        <end position="1549"/>
    </location>
</feature>
<dbReference type="InterPro" id="IPR057290">
    <property type="entry name" value="CHX17_C"/>
</dbReference>
<keyword evidence="9 11" id="KW-0472">Membrane</keyword>
<proteinExistence type="inferred from homology"/>
<dbReference type="GO" id="GO:0006813">
    <property type="term" value="P:potassium ion transport"/>
    <property type="evidence" value="ECO:0007669"/>
    <property type="project" value="UniProtKB-KW"/>
</dbReference>
<dbReference type="Gene3D" id="1.20.1530.20">
    <property type="match status" value="2"/>
</dbReference>
<dbReference type="PANTHER" id="PTHR32468:SF17">
    <property type="entry name" value="CATION_H(+) ANTIPORTER 4"/>
    <property type="match status" value="1"/>
</dbReference>
<organism evidence="15 16">
    <name type="scientific">Gossypium stocksii</name>
    <dbReference type="NCBI Taxonomy" id="47602"/>
    <lineage>
        <taxon>Eukaryota</taxon>
        <taxon>Viridiplantae</taxon>
        <taxon>Streptophyta</taxon>
        <taxon>Embryophyta</taxon>
        <taxon>Tracheophyta</taxon>
        <taxon>Spermatophyta</taxon>
        <taxon>Magnoliopsida</taxon>
        <taxon>eudicotyledons</taxon>
        <taxon>Gunneridae</taxon>
        <taxon>Pentapetalae</taxon>
        <taxon>rosids</taxon>
        <taxon>malvids</taxon>
        <taxon>Malvales</taxon>
        <taxon>Malvaceae</taxon>
        <taxon>Malvoideae</taxon>
        <taxon>Gossypium</taxon>
    </lineage>
</organism>
<feature type="transmembrane region" description="Helical" evidence="11">
    <location>
        <begin position="210"/>
        <end position="231"/>
    </location>
</feature>
<evidence type="ECO:0000256" key="6">
    <source>
        <dbReference type="ARBA" id="ARBA00022958"/>
    </source>
</evidence>
<dbReference type="InterPro" id="IPR038770">
    <property type="entry name" value="Na+/solute_symporter_sf"/>
</dbReference>
<name>A0A9D3U816_9ROSI</name>
<feature type="transmembrane region" description="Helical" evidence="11">
    <location>
        <begin position="145"/>
        <end position="167"/>
    </location>
</feature>
<feature type="domain" description="Cation/H(+) antiporter central" evidence="13">
    <location>
        <begin position="504"/>
        <end position="623"/>
    </location>
</feature>
<feature type="transmembrane region" description="Helical" evidence="11">
    <location>
        <begin position="81"/>
        <end position="98"/>
    </location>
</feature>
<feature type="domain" description="Cation/H+ exchanger transmembrane" evidence="12">
    <location>
        <begin position="827"/>
        <end position="1205"/>
    </location>
</feature>
<evidence type="ECO:0000259" key="13">
    <source>
        <dbReference type="Pfam" id="PF23256"/>
    </source>
</evidence>
<evidence type="ECO:0000256" key="3">
    <source>
        <dbReference type="ARBA" id="ARBA00022449"/>
    </source>
</evidence>
<feature type="transmembrane region" description="Helical" evidence="11">
    <location>
        <begin position="361"/>
        <end position="382"/>
    </location>
</feature>
<evidence type="ECO:0000259" key="14">
    <source>
        <dbReference type="Pfam" id="PF23259"/>
    </source>
</evidence>
<keyword evidence="6" id="KW-0630">Potassium</keyword>
<keyword evidence="16" id="KW-1185">Reference proteome</keyword>
<feature type="domain" description="Cation/H+ exchanger transmembrane" evidence="12">
    <location>
        <begin position="65"/>
        <end position="443"/>
    </location>
</feature>
<dbReference type="GO" id="GO:1902600">
    <property type="term" value="P:proton transmembrane transport"/>
    <property type="evidence" value="ECO:0007669"/>
    <property type="project" value="InterPro"/>
</dbReference>
<keyword evidence="4" id="KW-0633">Potassium transport</keyword>
<feature type="transmembrane region" description="Helical" evidence="11">
    <location>
        <begin position="1187"/>
        <end position="1205"/>
    </location>
</feature>
<dbReference type="GO" id="GO:0006885">
    <property type="term" value="P:regulation of pH"/>
    <property type="evidence" value="ECO:0007669"/>
    <property type="project" value="UniProtKB-ARBA"/>
</dbReference>
<keyword evidence="5 11" id="KW-0812">Transmembrane</keyword>
<feature type="domain" description="Cation/H(+) antiporter central" evidence="13">
    <location>
        <begin position="1265"/>
        <end position="1385"/>
    </location>
</feature>
<evidence type="ECO:0000313" key="15">
    <source>
        <dbReference type="EMBL" id="KAH1031559.1"/>
    </source>
</evidence>
<feature type="transmembrane region" description="Helical" evidence="11">
    <location>
        <begin position="1005"/>
        <end position="1026"/>
    </location>
</feature>
<evidence type="ECO:0000256" key="9">
    <source>
        <dbReference type="ARBA" id="ARBA00023136"/>
    </source>
</evidence>
<evidence type="ECO:0000256" key="7">
    <source>
        <dbReference type="ARBA" id="ARBA00022989"/>
    </source>
</evidence>
<dbReference type="Pfam" id="PF00999">
    <property type="entry name" value="Na_H_Exchanger"/>
    <property type="match status" value="2"/>
</dbReference>
<dbReference type="FunFam" id="1.20.1530.20:FF:000003">
    <property type="entry name" value="Cation/H(+) antiporter 15"/>
    <property type="match status" value="2"/>
</dbReference>
<dbReference type="GO" id="GO:0016020">
    <property type="term" value="C:membrane"/>
    <property type="evidence" value="ECO:0007669"/>
    <property type="project" value="UniProtKB-SubCell"/>
</dbReference>
<feature type="transmembrane region" description="Helical" evidence="11">
    <location>
        <begin position="303"/>
        <end position="325"/>
    </location>
</feature>
<comment type="similarity">
    <text evidence="10">Belongs to the monovalent cation:proton antiporter 2 (CPA2) transporter (TC 2.A.37) family. CHX (TC 2.A.37.4) subfamily.</text>
</comment>
<evidence type="ECO:0000256" key="2">
    <source>
        <dbReference type="ARBA" id="ARBA00022448"/>
    </source>
</evidence>
<feature type="transmembrane region" description="Helical" evidence="11">
    <location>
        <begin position="1061"/>
        <end position="1079"/>
    </location>
</feature>
<feature type="transmembrane region" description="Helical" evidence="11">
    <location>
        <begin position="839"/>
        <end position="860"/>
    </location>
</feature>
<gene>
    <name evidence="15" type="ORF">J1N35_043733</name>
</gene>
<feature type="transmembrane region" description="Helical" evidence="11">
    <location>
        <begin position="972"/>
        <end position="993"/>
    </location>
</feature>
<evidence type="ECO:0000256" key="4">
    <source>
        <dbReference type="ARBA" id="ARBA00022538"/>
    </source>
</evidence>
<feature type="transmembrane region" description="Helical" evidence="11">
    <location>
        <begin position="1123"/>
        <end position="1144"/>
    </location>
</feature>
<feature type="transmembrane region" description="Helical" evidence="11">
    <location>
        <begin position="907"/>
        <end position="926"/>
    </location>
</feature>
<dbReference type="Pfam" id="PF23259">
    <property type="entry name" value="CHX17_C"/>
    <property type="match status" value="1"/>
</dbReference>